<dbReference type="Pfam" id="PF08448">
    <property type="entry name" value="PAS_4"/>
    <property type="match status" value="1"/>
</dbReference>
<comment type="catalytic activity">
    <reaction evidence="1">
        <text>ATP + protein L-histidine = ADP + protein N-phospho-L-histidine.</text>
        <dbReference type="EC" id="2.7.13.3"/>
    </reaction>
</comment>
<comment type="caution">
    <text evidence="7">The sequence shown here is derived from an EMBL/GenBank/DDBJ whole genome shotgun (WGS) entry which is preliminary data.</text>
</comment>
<evidence type="ECO:0000259" key="6">
    <source>
        <dbReference type="PROSITE" id="PS50112"/>
    </source>
</evidence>
<dbReference type="EC" id="2.7.13.3" evidence="2"/>
<dbReference type="PROSITE" id="PS50112">
    <property type="entry name" value="PAS"/>
    <property type="match status" value="2"/>
</dbReference>
<dbReference type="AlphaFoldDB" id="A0A965ZH76"/>
<organism evidence="7 8">
    <name type="scientific">Mucilaginibacter agri</name>
    <dbReference type="NCBI Taxonomy" id="2695265"/>
    <lineage>
        <taxon>Bacteria</taxon>
        <taxon>Pseudomonadati</taxon>
        <taxon>Bacteroidota</taxon>
        <taxon>Sphingobacteriia</taxon>
        <taxon>Sphingobacteriales</taxon>
        <taxon>Sphingobacteriaceae</taxon>
        <taxon>Mucilaginibacter</taxon>
    </lineage>
</organism>
<dbReference type="InterPro" id="IPR003661">
    <property type="entry name" value="HisK_dim/P_dom"/>
</dbReference>
<accession>A0A965ZH76</accession>
<dbReference type="Pfam" id="PF13426">
    <property type="entry name" value="PAS_9"/>
    <property type="match status" value="1"/>
</dbReference>
<keyword evidence="3" id="KW-0597">Phosphoprotein</keyword>
<dbReference type="Proteomes" id="UP000638732">
    <property type="component" value="Unassembled WGS sequence"/>
</dbReference>
<proteinExistence type="predicted"/>
<dbReference type="Gene3D" id="3.30.450.20">
    <property type="entry name" value="PAS domain"/>
    <property type="match status" value="2"/>
</dbReference>
<reference evidence="7" key="2">
    <citation type="submission" date="2020-10" db="EMBL/GenBank/DDBJ databases">
        <title>Mucilaginibacter sp. nov., isolated from soil.</title>
        <authorList>
            <person name="Jeon C.O."/>
        </authorList>
    </citation>
    <scope>NUCLEOTIDE SEQUENCE</scope>
    <source>
        <strain evidence="7">R11</strain>
    </source>
</reference>
<evidence type="ECO:0000256" key="4">
    <source>
        <dbReference type="ARBA" id="ARBA00022679"/>
    </source>
</evidence>
<dbReference type="SMART" id="SM00091">
    <property type="entry name" value="PAS"/>
    <property type="match status" value="2"/>
</dbReference>
<feature type="domain" description="PAS" evidence="6">
    <location>
        <begin position="134"/>
        <end position="179"/>
    </location>
</feature>
<evidence type="ECO:0000256" key="3">
    <source>
        <dbReference type="ARBA" id="ARBA00022553"/>
    </source>
</evidence>
<evidence type="ECO:0000256" key="5">
    <source>
        <dbReference type="ARBA" id="ARBA00022777"/>
    </source>
</evidence>
<protein>
    <recommendedName>
        <fullName evidence="2">histidine kinase</fullName>
        <ecNumber evidence="2">2.7.13.3</ecNumber>
    </recommendedName>
</protein>
<dbReference type="InterPro" id="IPR000014">
    <property type="entry name" value="PAS"/>
</dbReference>
<dbReference type="InterPro" id="IPR013656">
    <property type="entry name" value="PAS_4"/>
</dbReference>
<dbReference type="CDD" id="cd00082">
    <property type="entry name" value="HisKA"/>
    <property type="match status" value="1"/>
</dbReference>
<dbReference type="PANTHER" id="PTHR43304:SF1">
    <property type="entry name" value="PAC DOMAIN-CONTAINING PROTEIN"/>
    <property type="match status" value="1"/>
</dbReference>
<dbReference type="InterPro" id="IPR035965">
    <property type="entry name" value="PAS-like_dom_sf"/>
</dbReference>
<evidence type="ECO:0000256" key="2">
    <source>
        <dbReference type="ARBA" id="ARBA00012438"/>
    </source>
</evidence>
<keyword evidence="8" id="KW-1185">Reference proteome</keyword>
<feature type="domain" description="PAS" evidence="6">
    <location>
        <begin position="10"/>
        <end position="81"/>
    </location>
</feature>
<dbReference type="GO" id="GO:0000155">
    <property type="term" value="F:phosphorelay sensor kinase activity"/>
    <property type="evidence" value="ECO:0007669"/>
    <property type="project" value="InterPro"/>
</dbReference>
<gene>
    <name evidence="7" type="ORF">GSY63_09945</name>
</gene>
<evidence type="ECO:0000256" key="1">
    <source>
        <dbReference type="ARBA" id="ARBA00000085"/>
    </source>
</evidence>
<evidence type="ECO:0000313" key="8">
    <source>
        <dbReference type="Proteomes" id="UP000638732"/>
    </source>
</evidence>
<keyword evidence="5" id="KW-0418">Kinase</keyword>
<evidence type="ECO:0000313" key="7">
    <source>
        <dbReference type="EMBL" id="NCD69676.1"/>
    </source>
</evidence>
<keyword evidence="4" id="KW-0808">Transferase</keyword>
<dbReference type="RefSeq" id="WP_166585664.1">
    <property type="nucleotide sequence ID" value="NZ_WWEO01000042.1"/>
</dbReference>
<sequence>MDDQLAINEADISFEILFHQNPHPMWIVDVDTLRFLLVNEAAIKHYGYTYQEFLQITLKDIRPKDEHADMKAMVKRIKHNETVTKNLTHIKKNGTCIYVQITSYRVMFHQKACRMVLINDITEQRVKDQKINDAWVRIYQTLESITDGFITIDPKWRITYWNKEAESTFSIPKETAVGKLFWKICPHGKGHELFQRLKEVMHTGDKSTFEIYLDRYDKWLCITAYPGANGLTIYFQDITGQKRDAEQIQLKNKHLDEIAYINSHIIRKPIANIMGIVNSLEDDLIGYEYFENALKMLKASAEELDRTLMVINNRVEQVNTVLPASRKKHLSQ</sequence>
<name>A0A965ZH76_9SPHI</name>
<dbReference type="SUPFAM" id="SSF55785">
    <property type="entry name" value="PYP-like sensor domain (PAS domain)"/>
    <property type="match status" value="2"/>
</dbReference>
<reference evidence="7" key="1">
    <citation type="submission" date="2020-01" db="EMBL/GenBank/DDBJ databases">
        <authorList>
            <person name="Seo Y.L."/>
        </authorList>
    </citation>
    <scope>NUCLEOTIDE SEQUENCE</scope>
    <source>
        <strain evidence="7">R11</strain>
    </source>
</reference>
<dbReference type="InterPro" id="IPR052162">
    <property type="entry name" value="Sensor_kinase/Photoreceptor"/>
</dbReference>
<dbReference type="InterPro" id="IPR036097">
    <property type="entry name" value="HisK_dim/P_sf"/>
</dbReference>
<dbReference type="EMBL" id="WWEO01000042">
    <property type="protein sequence ID" value="NCD69676.1"/>
    <property type="molecule type" value="Genomic_DNA"/>
</dbReference>
<dbReference type="NCBIfam" id="TIGR00229">
    <property type="entry name" value="sensory_box"/>
    <property type="match status" value="1"/>
</dbReference>
<dbReference type="SUPFAM" id="SSF47384">
    <property type="entry name" value="Homodimeric domain of signal transducing histidine kinase"/>
    <property type="match status" value="1"/>
</dbReference>
<dbReference type="PANTHER" id="PTHR43304">
    <property type="entry name" value="PHYTOCHROME-LIKE PROTEIN CPH1"/>
    <property type="match status" value="1"/>
</dbReference>
<dbReference type="CDD" id="cd00130">
    <property type="entry name" value="PAS"/>
    <property type="match status" value="2"/>
</dbReference>